<sequence>MAASTTRQNRKRSAKTVHYGRMHVSDEVFQITMARFRQSVLESAMKSNAFLCWALGKSERMRRHFMDQSVELDMILEYMEPYDG</sequence>
<dbReference type="EMBL" id="LR797264">
    <property type="protein sequence ID" value="CAB4197917.1"/>
    <property type="molecule type" value="Genomic_DNA"/>
</dbReference>
<reference evidence="1" key="1">
    <citation type="submission" date="2020-05" db="EMBL/GenBank/DDBJ databases">
        <authorList>
            <person name="Chiriac C."/>
            <person name="Salcher M."/>
            <person name="Ghai R."/>
            <person name="Kavagutti S V."/>
        </authorList>
    </citation>
    <scope>NUCLEOTIDE SEQUENCE</scope>
</reference>
<organism evidence="1">
    <name type="scientific">uncultured Caudovirales phage</name>
    <dbReference type="NCBI Taxonomy" id="2100421"/>
    <lineage>
        <taxon>Viruses</taxon>
        <taxon>Duplodnaviria</taxon>
        <taxon>Heunggongvirae</taxon>
        <taxon>Uroviricota</taxon>
        <taxon>Caudoviricetes</taxon>
        <taxon>Peduoviridae</taxon>
        <taxon>Maltschvirus</taxon>
        <taxon>Maltschvirus maltsch</taxon>
    </lineage>
</organism>
<gene>
    <name evidence="1" type="ORF">UFOVP1323_54</name>
</gene>
<evidence type="ECO:0000313" key="1">
    <source>
        <dbReference type="EMBL" id="CAB4197917.1"/>
    </source>
</evidence>
<proteinExistence type="predicted"/>
<protein>
    <submittedName>
        <fullName evidence="1">Uncharacterized protein</fullName>
    </submittedName>
</protein>
<accession>A0A6J5RUB6</accession>
<name>A0A6J5RUB6_9CAUD</name>